<accession>A0ABR2WGR5</accession>
<keyword evidence="1" id="KW-0812">Transmembrane</keyword>
<feature type="transmembrane region" description="Helical" evidence="1">
    <location>
        <begin position="217"/>
        <end position="239"/>
    </location>
</feature>
<comment type="caution">
    <text evidence="2">The sequence shown here is derived from an EMBL/GenBank/DDBJ whole genome shotgun (WGS) entry which is preliminary data.</text>
</comment>
<feature type="transmembrane region" description="Helical" evidence="1">
    <location>
        <begin position="75"/>
        <end position="96"/>
    </location>
</feature>
<feature type="transmembrane region" description="Helical" evidence="1">
    <location>
        <begin position="148"/>
        <end position="170"/>
    </location>
</feature>
<name>A0ABR2WGR5_9FUNG</name>
<evidence type="ECO:0000313" key="2">
    <source>
        <dbReference type="EMBL" id="KAK9760699.1"/>
    </source>
</evidence>
<evidence type="ECO:0000313" key="3">
    <source>
        <dbReference type="Proteomes" id="UP001479436"/>
    </source>
</evidence>
<gene>
    <name evidence="2" type="ORF">K7432_014995</name>
</gene>
<keyword evidence="3" id="KW-1185">Reference proteome</keyword>
<organism evidence="2 3">
    <name type="scientific">Basidiobolus ranarum</name>
    <dbReference type="NCBI Taxonomy" id="34480"/>
    <lineage>
        <taxon>Eukaryota</taxon>
        <taxon>Fungi</taxon>
        <taxon>Fungi incertae sedis</taxon>
        <taxon>Zoopagomycota</taxon>
        <taxon>Entomophthoromycotina</taxon>
        <taxon>Basidiobolomycetes</taxon>
        <taxon>Basidiobolales</taxon>
        <taxon>Basidiobolaceae</taxon>
        <taxon>Basidiobolus</taxon>
    </lineage>
</organism>
<keyword evidence="1" id="KW-0472">Membrane</keyword>
<proteinExistence type="predicted"/>
<dbReference type="Proteomes" id="UP001479436">
    <property type="component" value="Unassembled WGS sequence"/>
</dbReference>
<feature type="transmembrane region" description="Helical" evidence="1">
    <location>
        <begin position="43"/>
        <end position="63"/>
    </location>
</feature>
<evidence type="ECO:0000256" key="1">
    <source>
        <dbReference type="SAM" id="Phobius"/>
    </source>
</evidence>
<protein>
    <submittedName>
        <fullName evidence="2">Uncharacterized protein</fullName>
    </submittedName>
</protein>
<feature type="transmembrane region" description="Helical" evidence="1">
    <location>
        <begin position="191"/>
        <end position="211"/>
    </location>
</feature>
<dbReference type="EMBL" id="JASJQH010001885">
    <property type="protein sequence ID" value="KAK9760699.1"/>
    <property type="molecule type" value="Genomic_DNA"/>
</dbReference>
<reference evidence="2 3" key="1">
    <citation type="submission" date="2023-04" db="EMBL/GenBank/DDBJ databases">
        <title>Genome of Basidiobolus ranarum AG-B5.</title>
        <authorList>
            <person name="Stajich J.E."/>
            <person name="Carter-House D."/>
            <person name="Gryganskyi A."/>
        </authorList>
    </citation>
    <scope>NUCLEOTIDE SEQUENCE [LARGE SCALE GENOMIC DNA]</scope>
    <source>
        <strain evidence="2 3">AG-B5</strain>
    </source>
</reference>
<keyword evidence="1" id="KW-1133">Transmembrane helix</keyword>
<sequence>MSSLTTSIDFESQLRFFIVAVSLPVACRDAYRSIRIVIRDDPVIYKLNLVQTSLLLINILANIPSFFGQETNCTILSIITYTIHYLSLLTINIILYIEAYYSSRRNRLIACVCILILAVQTACLVQNLRGGEFALSPHGGCKIHFPTGWSIGMSVATSVLMLFLIGMFIMNLYRLPDLDHNQAYRIMIRDSAMFGLAIYLFDILFVILEAIKIVDPGIALTLNWVIKSRLMTVMMTIAYRRRKSHRKASLGIVESSTELETKISYGDCHASDKHFCRVI</sequence>
<feature type="transmembrane region" description="Helical" evidence="1">
    <location>
        <begin position="108"/>
        <end position="128"/>
    </location>
</feature>